<dbReference type="EMBL" id="VSRR010003423">
    <property type="protein sequence ID" value="MPC36082.1"/>
    <property type="molecule type" value="Genomic_DNA"/>
</dbReference>
<name>A0A5B7EPL2_PORTR</name>
<evidence type="ECO:0000313" key="1">
    <source>
        <dbReference type="EMBL" id="MPC36082.1"/>
    </source>
</evidence>
<comment type="caution">
    <text evidence="1">The sequence shown here is derived from an EMBL/GenBank/DDBJ whole genome shotgun (WGS) entry which is preliminary data.</text>
</comment>
<dbReference type="Proteomes" id="UP000324222">
    <property type="component" value="Unassembled WGS sequence"/>
</dbReference>
<sequence length="116" mass="13023">MVQDVAAASELGTLNIRQHVMVTDGHSSTAPLIGSHWQCLVSSGYMLSFKSLLPMERFLRRRGYIWRWAEQFPSIGYYDVLLVGTAPQCAVLAQKARRLWRTGVSGRSVSRALNKL</sequence>
<evidence type="ECO:0000313" key="2">
    <source>
        <dbReference type="Proteomes" id="UP000324222"/>
    </source>
</evidence>
<keyword evidence="2" id="KW-1185">Reference proteome</keyword>
<gene>
    <name evidence="1" type="ORF">E2C01_029529</name>
</gene>
<accession>A0A5B7EPL2</accession>
<protein>
    <submittedName>
        <fullName evidence="1">Uncharacterized protein</fullName>
    </submittedName>
</protein>
<proteinExistence type="predicted"/>
<reference evidence="1 2" key="1">
    <citation type="submission" date="2019-05" db="EMBL/GenBank/DDBJ databases">
        <title>Another draft genome of Portunus trituberculatus and its Hox gene families provides insights of decapod evolution.</title>
        <authorList>
            <person name="Jeong J.-H."/>
            <person name="Song I."/>
            <person name="Kim S."/>
            <person name="Choi T."/>
            <person name="Kim D."/>
            <person name="Ryu S."/>
            <person name="Kim W."/>
        </authorList>
    </citation>
    <scope>NUCLEOTIDE SEQUENCE [LARGE SCALE GENOMIC DNA]</scope>
    <source>
        <tissue evidence="1">Muscle</tissue>
    </source>
</reference>
<dbReference type="AlphaFoldDB" id="A0A5B7EPL2"/>
<organism evidence="1 2">
    <name type="scientific">Portunus trituberculatus</name>
    <name type="common">Swimming crab</name>
    <name type="synonym">Neptunus trituberculatus</name>
    <dbReference type="NCBI Taxonomy" id="210409"/>
    <lineage>
        <taxon>Eukaryota</taxon>
        <taxon>Metazoa</taxon>
        <taxon>Ecdysozoa</taxon>
        <taxon>Arthropoda</taxon>
        <taxon>Crustacea</taxon>
        <taxon>Multicrustacea</taxon>
        <taxon>Malacostraca</taxon>
        <taxon>Eumalacostraca</taxon>
        <taxon>Eucarida</taxon>
        <taxon>Decapoda</taxon>
        <taxon>Pleocyemata</taxon>
        <taxon>Brachyura</taxon>
        <taxon>Eubrachyura</taxon>
        <taxon>Portunoidea</taxon>
        <taxon>Portunidae</taxon>
        <taxon>Portuninae</taxon>
        <taxon>Portunus</taxon>
    </lineage>
</organism>